<comment type="similarity">
    <text evidence="1">Belongs to the protein kinase superfamily. TKL Ser/Thr protein kinase family.</text>
</comment>
<feature type="repeat" description="ANK" evidence="2">
    <location>
        <begin position="104"/>
        <end position="136"/>
    </location>
</feature>
<dbReference type="SUPFAM" id="SSF56112">
    <property type="entry name" value="Protein kinase-like (PK-like)"/>
    <property type="match status" value="1"/>
</dbReference>
<reference evidence="4 5" key="1">
    <citation type="submission" date="2021-02" db="EMBL/GenBank/DDBJ databases">
        <title>Plant Genome Project.</title>
        <authorList>
            <person name="Zhang R.-G."/>
        </authorList>
    </citation>
    <scope>NUCLEOTIDE SEQUENCE [LARGE SCALE GENOMIC DNA]</scope>
    <source>
        <tissue evidence="4">Leaves</tissue>
    </source>
</reference>
<dbReference type="PROSITE" id="PS50011">
    <property type="entry name" value="PROTEIN_KINASE_DOM"/>
    <property type="match status" value="1"/>
</dbReference>
<sequence length="501" mass="56694">MENLAAQLKRGISRQFSTGSLRRSLTRQLSRQTSFDPRRNNLRFSFGRQSSLDPIRRSPSQDELTVPENLDSTMQLLFMACRGDVKGVEDLLDEGIDVNSIDLDGRTALHIAACEGHVEVVKLLLRRKANIDARDRWGSTAAADAKYYGNLEVYNILKARGAKTPKIRKTPMTVANPREVPEYELNPLELQVRKSDGITKACLSSLDFSGLGTYQVAKWNGTKVSVKILDKDCYTDPESINAFKHELTLLEKVRHPNVVQFVGAVTQNIPMMIVSEYHSKGDLGSYLQKKGRLSPSKTLRFALDVARHVQFSEVISKNVVYIIKGMNYLHECKPDPVIHCDLRPKNILLDNGGQLKVAGFGLVRLSKISPDRVKMAKPTAHLDCANLYMAPEVYNDEVFDRSVDSYSFGIILYEMIEGVQPFHPRSPEEAVKLMCSEGIRPPFKIKARSYPPDLKELIEECWDPEPVVRPTFSEVIVRLDRIVANCSKQGWWKDTFKLPWK</sequence>
<feature type="domain" description="Protein kinase" evidence="3">
    <location>
        <begin position="200"/>
        <end position="483"/>
    </location>
</feature>
<comment type="caution">
    <text evidence="4">The sequence shown here is derived from an EMBL/GenBank/DDBJ whole genome shotgun (WGS) entry which is preliminary data.</text>
</comment>
<dbReference type="InterPro" id="IPR008266">
    <property type="entry name" value="Tyr_kinase_AS"/>
</dbReference>
<dbReference type="Gene3D" id="3.30.200.20">
    <property type="entry name" value="Phosphorylase Kinase, domain 1"/>
    <property type="match status" value="1"/>
</dbReference>
<dbReference type="PROSITE" id="PS00109">
    <property type="entry name" value="PROTEIN_KINASE_TYR"/>
    <property type="match status" value="1"/>
</dbReference>
<dbReference type="InterPro" id="IPR001245">
    <property type="entry name" value="Ser-Thr/Tyr_kinase_cat_dom"/>
</dbReference>
<dbReference type="InterPro" id="IPR036770">
    <property type="entry name" value="Ankyrin_rpt-contain_sf"/>
</dbReference>
<dbReference type="Gene3D" id="1.10.510.10">
    <property type="entry name" value="Transferase(Phosphotransferase) domain 1"/>
    <property type="match status" value="1"/>
</dbReference>
<dbReference type="PANTHER" id="PTHR44329:SF7">
    <property type="entry name" value="OS02G0608500 PROTEIN"/>
    <property type="match status" value="1"/>
</dbReference>
<evidence type="ECO:0000313" key="5">
    <source>
        <dbReference type="Proteomes" id="UP000827721"/>
    </source>
</evidence>
<dbReference type="Gene3D" id="1.25.40.20">
    <property type="entry name" value="Ankyrin repeat-containing domain"/>
    <property type="match status" value="1"/>
</dbReference>
<dbReference type="PROSITE" id="PS50297">
    <property type="entry name" value="ANK_REP_REGION"/>
    <property type="match status" value="1"/>
</dbReference>
<dbReference type="InterPro" id="IPR011009">
    <property type="entry name" value="Kinase-like_dom_sf"/>
</dbReference>
<dbReference type="PANTHER" id="PTHR44329">
    <property type="entry name" value="SERINE/THREONINE-PROTEIN KINASE TNNI3K-RELATED"/>
    <property type="match status" value="1"/>
</dbReference>
<accession>A0ABQ8I7W3</accession>
<dbReference type="InterPro" id="IPR000719">
    <property type="entry name" value="Prot_kinase_dom"/>
</dbReference>
<evidence type="ECO:0000259" key="3">
    <source>
        <dbReference type="PROSITE" id="PS50011"/>
    </source>
</evidence>
<protein>
    <recommendedName>
        <fullName evidence="3">Protein kinase domain-containing protein</fullName>
    </recommendedName>
</protein>
<dbReference type="Pfam" id="PF12796">
    <property type="entry name" value="Ank_2"/>
    <property type="match status" value="1"/>
</dbReference>
<keyword evidence="5" id="KW-1185">Reference proteome</keyword>
<dbReference type="Proteomes" id="UP000827721">
    <property type="component" value="Unassembled WGS sequence"/>
</dbReference>
<dbReference type="EMBL" id="JAFEMO010000003">
    <property type="protein sequence ID" value="KAH7572728.1"/>
    <property type="molecule type" value="Genomic_DNA"/>
</dbReference>
<proteinExistence type="inferred from homology"/>
<name>A0ABQ8I7W3_9ROSI</name>
<evidence type="ECO:0000256" key="1">
    <source>
        <dbReference type="ARBA" id="ARBA00005843"/>
    </source>
</evidence>
<dbReference type="PROSITE" id="PS50088">
    <property type="entry name" value="ANK_REPEAT"/>
    <property type="match status" value="1"/>
</dbReference>
<keyword evidence="2" id="KW-0040">ANK repeat</keyword>
<dbReference type="SUPFAM" id="SSF48403">
    <property type="entry name" value="Ankyrin repeat"/>
    <property type="match status" value="1"/>
</dbReference>
<evidence type="ECO:0000313" key="4">
    <source>
        <dbReference type="EMBL" id="KAH7572728.1"/>
    </source>
</evidence>
<dbReference type="PRINTS" id="PR00109">
    <property type="entry name" value="TYRKINASE"/>
</dbReference>
<gene>
    <name evidence="4" type="ORF">JRO89_XS03G0003600</name>
</gene>
<organism evidence="4 5">
    <name type="scientific">Xanthoceras sorbifolium</name>
    <dbReference type="NCBI Taxonomy" id="99658"/>
    <lineage>
        <taxon>Eukaryota</taxon>
        <taxon>Viridiplantae</taxon>
        <taxon>Streptophyta</taxon>
        <taxon>Embryophyta</taxon>
        <taxon>Tracheophyta</taxon>
        <taxon>Spermatophyta</taxon>
        <taxon>Magnoliopsida</taxon>
        <taxon>eudicotyledons</taxon>
        <taxon>Gunneridae</taxon>
        <taxon>Pentapetalae</taxon>
        <taxon>rosids</taxon>
        <taxon>malvids</taxon>
        <taxon>Sapindales</taxon>
        <taxon>Sapindaceae</taxon>
        <taxon>Xanthoceroideae</taxon>
        <taxon>Xanthoceras</taxon>
    </lineage>
</organism>
<dbReference type="InterPro" id="IPR051681">
    <property type="entry name" value="Ser/Thr_Kinases-Pseudokinases"/>
</dbReference>
<dbReference type="InterPro" id="IPR002110">
    <property type="entry name" value="Ankyrin_rpt"/>
</dbReference>
<dbReference type="Pfam" id="PF07714">
    <property type="entry name" value="PK_Tyr_Ser-Thr"/>
    <property type="match status" value="1"/>
</dbReference>
<dbReference type="SMART" id="SM00248">
    <property type="entry name" value="ANK"/>
    <property type="match status" value="3"/>
</dbReference>
<dbReference type="PIRSF" id="PIRSF000654">
    <property type="entry name" value="Integrin-linked_kinase"/>
    <property type="match status" value="1"/>
</dbReference>
<evidence type="ECO:0000256" key="2">
    <source>
        <dbReference type="PROSITE-ProRule" id="PRU00023"/>
    </source>
</evidence>